<protein>
    <submittedName>
        <fullName evidence="2">Uncharacterized protein</fullName>
    </submittedName>
</protein>
<proteinExistence type="predicted"/>
<name>A0ABC8CMM8_CORST</name>
<dbReference type="EMBL" id="CP024932">
    <property type="protein sequence ID" value="ATZ08298.1"/>
    <property type="molecule type" value="Genomic_DNA"/>
</dbReference>
<sequence length="140" mass="15217">MTRTLQCIIGALAFQMLSRGMDYILGNPNQGVGAFRVRDVTSPVVWGAACIIAALIVAVGLLKQCPRIVRAGAVLAAAIYGAFAVMVFDDVYVQGPIDDWRFFTGYIATAFMWAVIAWSLTIRIAVIKHRKGKDGDHRSA</sequence>
<feature type="transmembrane region" description="Helical" evidence="1">
    <location>
        <begin position="100"/>
        <end position="121"/>
    </location>
</feature>
<keyword evidence="1" id="KW-0812">Transmembrane</keyword>
<reference evidence="2 3" key="1">
    <citation type="submission" date="2017-11" db="EMBL/GenBank/DDBJ databases">
        <title>Whole genome sequencing of cultured pathogen.</title>
        <authorList>
            <person name="Hoffmann M."/>
            <person name="Sanchez M."/>
            <person name="Timme R."/>
            <person name="Nudel K."/>
            <person name="Bry L."/>
        </authorList>
    </citation>
    <scope>NUCLEOTIDE SEQUENCE [LARGE SCALE GENOMIC DNA]</scope>
    <source>
        <strain evidence="2 3">216</strain>
    </source>
</reference>
<dbReference type="AlphaFoldDB" id="A0ABC8CMM8"/>
<evidence type="ECO:0000256" key="1">
    <source>
        <dbReference type="SAM" id="Phobius"/>
    </source>
</evidence>
<feature type="transmembrane region" description="Helical" evidence="1">
    <location>
        <begin position="44"/>
        <end position="62"/>
    </location>
</feature>
<evidence type="ECO:0000313" key="2">
    <source>
        <dbReference type="EMBL" id="ATZ08298.1"/>
    </source>
</evidence>
<keyword evidence="1" id="KW-1133">Transmembrane helix</keyword>
<accession>A0ABC8CMM8</accession>
<keyword evidence="1" id="KW-0472">Membrane</keyword>
<organism evidence="2 3">
    <name type="scientific">Corynebacterium striatum</name>
    <dbReference type="NCBI Taxonomy" id="43770"/>
    <lineage>
        <taxon>Bacteria</taxon>
        <taxon>Bacillati</taxon>
        <taxon>Actinomycetota</taxon>
        <taxon>Actinomycetes</taxon>
        <taxon>Mycobacteriales</taxon>
        <taxon>Corynebacteriaceae</taxon>
        <taxon>Corynebacterium</taxon>
    </lineage>
</organism>
<dbReference type="Proteomes" id="UP000231994">
    <property type="component" value="Chromosome"/>
</dbReference>
<gene>
    <name evidence="2" type="ORF">A9D01_05485</name>
</gene>
<feature type="transmembrane region" description="Helical" evidence="1">
    <location>
        <begin position="69"/>
        <end position="88"/>
    </location>
</feature>
<evidence type="ECO:0000313" key="3">
    <source>
        <dbReference type="Proteomes" id="UP000231994"/>
    </source>
</evidence>